<gene>
    <name evidence="1" type="ORF">MPPM_4002</name>
</gene>
<accession>A0A160PGW1</accession>
<evidence type="ECO:0000313" key="2">
    <source>
        <dbReference type="Proteomes" id="UP000218288"/>
    </source>
</evidence>
<organism evidence="1 2">
    <name type="scientific">Methylorubrum populi</name>
    <dbReference type="NCBI Taxonomy" id="223967"/>
    <lineage>
        <taxon>Bacteria</taxon>
        <taxon>Pseudomonadati</taxon>
        <taxon>Pseudomonadota</taxon>
        <taxon>Alphaproteobacteria</taxon>
        <taxon>Hyphomicrobiales</taxon>
        <taxon>Methylobacteriaceae</taxon>
        <taxon>Methylorubrum</taxon>
    </lineage>
</organism>
<dbReference type="AlphaFoldDB" id="A0A160PGW1"/>
<keyword evidence="1" id="KW-0808">Transferase</keyword>
<reference evidence="1 2" key="1">
    <citation type="journal article" date="2016" name="Genome Announc.">
        <title>Complete Genome Sequence of Methylobacterium populi P-1M, Isolated from Pink-Pigmented Household Biofilm.</title>
        <authorList>
            <person name="Morohoshi T."/>
            <person name="Ikeda T."/>
        </authorList>
    </citation>
    <scope>NUCLEOTIDE SEQUENCE [LARGE SCALE GENOMIC DNA]</scope>
    <source>
        <strain evidence="1 2">P-1M</strain>
    </source>
</reference>
<name>A0A160PGW1_9HYPH</name>
<dbReference type="GO" id="GO:0016740">
    <property type="term" value="F:transferase activity"/>
    <property type="evidence" value="ECO:0007669"/>
    <property type="project" value="UniProtKB-KW"/>
</dbReference>
<sequence length="144" mass="16076">MVWPDAFADLGAFTRISSVIIRPGQRPRPHQDGTVECRLVQIGLRETHCCGRFVPPPLPTPRALLKPLTAPSRWHSSRDLCELSRVARPAVRTAWQRHARPADPVDEGRLDAVAGPDRGGVLVEECLKLGKQPWHRIGIDHNVH</sequence>
<protein>
    <submittedName>
        <fullName evidence="1">Acetyl-CoA acetyltransferase</fullName>
    </submittedName>
</protein>
<dbReference type="EMBL" id="AP014809">
    <property type="protein sequence ID" value="BAU92607.1"/>
    <property type="molecule type" value="Genomic_DNA"/>
</dbReference>
<evidence type="ECO:0000313" key="1">
    <source>
        <dbReference type="EMBL" id="BAU92607.1"/>
    </source>
</evidence>
<dbReference type="Proteomes" id="UP000218288">
    <property type="component" value="Chromosome"/>
</dbReference>
<proteinExistence type="predicted"/>